<keyword evidence="1" id="KW-0472">Membrane</keyword>
<gene>
    <name evidence="3" type="primary">LOC100906292</name>
</gene>
<keyword evidence="2" id="KW-1185">Reference proteome</keyword>
<dbReference type="KEGG" id="goe:100906292"/>
<comment type="subunit">
    <text evidence="1">Component of the mitochondrial contact site and cristae organizing system (MICOS) complex.</text>
</comment>
<evidence type="ECO:0000313" key="3">
    <source>
        <dbReference type="RefSeq" id="XP_003739515.1"/>
    </source>
</evidence>
<accession>A0AAJ6QPL4</accession>
<dbReference type="Pfam" id="PF15884">
    <property type="entry name" value="QIL1"/>
    <property type="match status" value="1"/>
</dbReference>
<comment type="function">
    <text evidence="1">Component of the MICOS complex, a large protein complex of the mitochondrial inner membrane that plays crucial roles in the maintenance of crista junctions, inner membrane architecture, and formation of contact sites to the outer membrane.</text>
</comment>
<comment type="subcellular location">
    <subcellularLocation>
        <location evidence="1">Mitochondrion inner membrane</location>
        <topology evidence="1">Single-pass membrane protein</topology>
    </subcellularLocation>
</comment>
<keyword evidence="1" id="KW-0999">Mitochondrion inner membrane</keyword>
<dbReference type="RefSeq" id="XP_003739515.1">
    <property type="nucleotide sequence ID" value="XM_003739467.2"/>
</dbReference>
<reference evidence="3" key="1">
    <citation type="submission" date="2025-08" db="UniProtKB">
        <authorList>
            <consortium name="RefSeq"/>
        </authorList>
    </citation>
    <scope>IDENTIFICATION</scope>
</reference>
<keyword evidence="1" id="KW-0496">Mitochondrion</keyword>
<evidence type="ECO:0000313" key="2">
    <source>
        <dbReference type="Proteomes" id="UP000694867"/>
    </source>
</evidence>
<dbReference type="AlphaFoldDB" id="A0AAJ6QPL4"/>
<protein>
    <recommendedName>
        <fullName evidence="1">MICOS complex subunit MIC13</fullName>
    </recommendedName>
</protein>
<evidence type="ECO:0000256" key="1">
    <source>
        <dbReference type="RuleBase" id="RU363009"/>
    </source>
</evidence>
<name>A0AAJ6QPL4_9ACAR</name>
<dbReference type="GO" id="GO:0061617">
    <property type="term" value="C:MICOS complex"/>
    <property type="evidence" value="ECO:0007669"/>
    <property type="project" value="UniProtKB-UniRule"/>
</dbReference>
<dbReference type="Proteomes" id="UP000694867">
    <property type="component" value="Unplaced"/>
</dbReference>
<proteinExistence type="inferred from homology"/>
<comment type="similarity">
    <text evidence="1">Belongs to the MICOS complex subunit Mic13 family.</text>
</comment>
<organism evidence="2 3">
    <name type="scientific">Galendromus occidentalis</name>
    <name type="common">western predatory mite</name>
    <dbReference type="NCBI Taxonomy" id="34638"/>
    <lineage>
        <taxon>Eukaryota</taxon>
        <taxon>Metazoa</taxon>
        <taxon>Ecdysozoa</taxon>
        <taxon>Arthropoda</taxon>
        <taxon>Chelicerata</taxon>
        <taxon>Arachnida</taxon>
        <taxon>Acari</taxon>
        <taxon>Parasitiformes</taxon>
        <taxon>Mesostigmata</taxon>
        <taxon>Gamasina</taxon>
        <taxon>Phytoseioidea</taxon>
        <taxon>Phytoseiidae</taxon>
        <taxon>Typhlodrominae</taxon>
        <taxon>Galendromus</taxon>
    </lineage>
</organism>
<sequence length="124" mass="13588">MGVIWQGTKAALFCGAAYTLAKADVWGDNKATIEYVNSKCESSDRIKYYKMMIPSSAELRIRFADSWNNGVRSVFSFVDNLPTHTVNAACWTSTQIQQLAATVGESKKESSTAPAAQQEAAKKK</sequence>
<dbReference type="GeneID" id="100906292"/>
<dbReference type="InterPro" id="IPR026769">
    <property type="entry name" value="Mic13"/>
</dbReference>